<dbReference type="InterPro" id="IPR029261">
    <property type="entry name" value="Transposase_Znf"/>
</dbReference>
<dbReference type="EMBL" id="JARAKF010000002">
    <property type="protein sequence ID" value="MDU9000961.1"/>
    <property type="molecule type" value="Genomic_DNA"/>
</dbReference>
<protein>
    <submittedName>
        <fullName evidence="2">Transposase family protein</fullName>
    </submittedName>
</protein>
<sequence>MRAACPGCGCWSGRIHGSYLRIPRDLPAAGKFVVVSLRVRRFVCAEDSCPRKTFAEQVAGLTRRFGRRDGPSGCDRRWCRSVSRSRAGPAPE</sequence>
<reference evidence="2 3" key="1">
    <citation type="submission" date="2023-02" db="EMBL/GenBank/DDBJ databases">
        <authorList>
            <person name="Maleckis M."/>
        </authorList>
    </citation>
    <scope>NUCLEOTIDE SEQUENCE [LARGE SCALE GENOMIC DNA]</scope>
    <source>
        <strain evidence="2 3">P8-A2</strain>
    </source>
</reference>
<proteinExistence type="predicted"/>
<comment type="caution">
    <text evidence="2">The sequence shown here is derived from an EMBL/GenBank/DDBJ whole genome shotgun (WGS) entry which is preliminary data.</text>
</comment>
<gene>
    <name evidence="2" type="ORF">PU648_53560</name>
</gene>
<dbReference type="Proteomes" id="UP001257627">
    <property type="component" value="Unassembled WGS sequence"/>
</dbReference>
<feature type="domain" description="Transposase IS204/IS1001/IS1096/IS1165 zinc-finger" evidence="1">
    <location>
        <begin position="3"/>
        <end position="46"/>
    </location>
</feature>
<dbReference type="RefSeq" id="WP_266945169.1">
    <property type="nucleotide sequence ID" value="NZ_JAPEMK010000003.1"/>
</dbReference>
<accession>A0ABU3V488</accession>
<organism evidence="2 3">
    <name type="scientific">Streptomyces mirabilis</name>
    <dbReference type="NCBI Taxonomy" id="68239"/>
    <lineage>
        <taxon>Bacteria</taxon>
        <taxon>Bacillati</taxon>
        <taxon>Actinomycetota</taxon>
        <taxon>Actinomycetes</taxon>
        <taxon>Kitasatosporales</taxon>
        <taxon>Streptomycetaceae</taxon>
        <taxon>Streptomyces</taxon>
    </lineage>
</organism>
<evidence type="ECO:0000313" key="2">
    <source>
        <dbReference type="EMBL" id="MDU9000961.1"/>
    </source>
</evidence>
<evidence type="ECO:0000259" key="1">
    <source>
        <dbReference type="Pfam" id="PF14690"/>
    </source>
</evidence>
<dbReference type="Pfam" id="PF14690">
    <property type="entry name" value="Zn_ribbon_ISL3"/>
    <property type="match status" value="1"/>
</dbReference>
<keyword evidence="3" id="KW-1185">Reference proteome</keyword>
<evidence type="ECO:0000313" key="3">
    <source>
        <dbReference type="Proteomes" id="UP001257627"/>
    </source>
</evidence>
<name>A0ABU3V488_9ACTN</name>